<dbReference type="GO" id="GO:0010411">
    <property type="term" value="P:xyloglucan metabolic process"/>
    <property type="evidence" value="ECO:0007669"/>
    <property type="project" value="TreeGrafter"/>
</dbReference>
<evidence type="ECO:0000313" key="3">
    <source>
        <dbReference type="Proteomes" id="UP001154061"/>
    </source>
</evidence>
<evidence type="ECO:0000313" key="2">
    <source>
        <dbReference type="EMBL" id="MDF9744516.1"/>
    </source>
</evidence>
<accession>A0A9Q4KYQ4</accession>
<evidence type="ECO:0008006" key="4">
    <source>
        <dbReference type="Google" id="ProtNLM"/>
    </source>
</evidence>
<dbReference type="Gene3D" id="2.130.10.10">
    <property type="entry name" value="YVTN repeat-like/Quinoprotein amine dehydrogenase"/>
    <property type="match status" value="1"/>
</dbReference>
<feature type="region of interest" description="Disordered" evidence="1">
    <location>
        <begin position="183"/>
        <end position="205"/>
    </location>
</feature>
<protein>
    <recommendedName>
        <fullName evidence="4">Glycosyl hydrolase</fullName>
    </recommendedName>
</protein>
<name>A0A9Q4KYQ4_9EURY</name>
<dbReference type="SUPFAM" id="SSF110296">
    <property type="entry name" value="Oligoxyloglucan reducing end-specific cellobiohydrolase"/>
    <property type="match status" value="1"/>
</dbReference>
<dbReference type="PANTHER" id="PTHR43739:SF5">
    <property type="entry name" value="EXO-ALPHA-SIALIDASE"/>
    <property type="match status" value="1"/>
</dbReference>
<dbReference type="AlphaFoldDB" id="A0A9Q4KYQ4"/>
<dbReference type="PANTHER" id="PTHR43739">
    <property type="entry name" value="XYLOGLUCANASE (EUROFUNG)"/>
    <property type="match status" value="1"/>
</dbReference>
<dbReference type="RefSeq" id="WP_277520007.1">
    <property type="nucleotide sequence ID" value="NZ_JAMQOT010000001.1"/>
</dbReference>
<gene>
    <name evidence="2" type="ORF">NDI89_02855</name>
</gene>
<evidence type="ECO:0000256" key="1">
    <source>
        <dbReference type="SAM" id="MobiDB-lite"/>
    </source>
</evidence>
<dbReference type="CDD" id="cd15482">
    <property type="entry name" value="Sialidase_non-viral"/>
    <property type="match status" value="1"/>
</dbReference>
<dbReference type="InterPro" id="IPR052025">
    <property type="entry name" value="Xyloglucanase_GH74"/>
</dbReference>
<organism evidence="2 3">
    <name type="scientific">Natrinema salsiterrestre</name>
    <dbReference type="NCBI Taxonomy" id="2950540"/>
    <lineage>
        <taxon>Archaea</taxon>
        <taxon>Methanobacteriati</taxon>
        <taxon>Methanobacteriota</taxon>
        <taxon>Stenosarchaea group</taxon>
        <taxon>Halobacteria</taxon>
        <taxon>Halobacteriales</taxon>
        <taxon>Natrialbaceae</taxon>
        <taxon>Natrinema</taxon>
    </lineage>
</organism>
<feature type="compositionally biased region" description="Basic and acidic residues" evidence="1">
    <location>
        <begin position="185"/>
        <end position="205"/>
    </location>
</feature>
<dbReference type="EMBL" id="JAMQOT010000001">
    <property type="protein sequence ID" value="MDF9744516.1"/>
    <property type="molecule type" value="Genomic_DNA"/>
</dbReference>
<proteinExistence type="predicted"/>
<sequence length="358" mass="39148">MATVIIALADRLLVCTGDGPASDGWTTATRLEETDPVCIATAPDEPSRYVVGTVDDGLFRSTDGGDSFDRLETEFVAEERSTTGDDGTGVPTERDRVTAVTISPHDPSIVYAGTEPSRIYRSRDGGDSWTHLEGLVDLPSEDEWYFPPRPDTHHVRWLEVDPFDPERLYVGIEAGAFVYTPDGGETWRERPPGSRRDNHSLATHSDREGRLYAAAGDGYAESDDCGESWRRPQDGLEHTYCWSVVPDPGDPDRVLVSSASGASSAHTVSRAASYVYRRDGGDSWERLEDRELPTGEGVVRTVFATTGEPGVVYAVNNRGSFGTRDFGDSWARVDIDWPTGLETRTPRGLVASSAVLDE</sequence>
<dbReference type="InterPro" id="IPR015943">
    <property type="entry name" value="WD40/YVTN_repeat-like_dom_sf"/>
</dbReference>
<comment type="caution">
    <text evidence="2">The sequence shown here is derived from an EMBL/GenBank/DDBJ whole genome shotgun (WGS) entry which is preliminary data.</text>
</comment>
<dbReference type="Proteomes" id="UP001154061">
    <property type="component" value="Unassembled WGS sequence"/>
</dbReference>
<reference evidence="2" key="1">
    <citation type="submission" date="2022-06" db="EMBL/GenBank/DDBJ databases">
        <title>Natrinema sp. a new haloarchaeum isolate from saline soil.</title>
        <authorList>
            <person name="Strakova D."/>
            <person name="Galisteo C."/>
            <person name="Sanchez-Porro C."/>
            <person name="Ventosa A."/>
        </authorList>
    </citation>
    <scope>NUCLEOTIDE SEQUENCE</scope>
    <source>
        <strain evidence="2">S1CR25-10</strain>
    </source>
</reference>
<keyword evidence="3" id="KW-1185">Reference proteome</keyword>